<feature type="region of interest" description="Disordered" evidence="5">
    <location>
        <begin position="4071"/>
        <end position="4119"/>
    </location>
</feature>
<feature type="compositionally biased region" description="Polar residues" evidence="5">
    <location>
        <begin position="4091"/>
        <end position="4100"/>
    </location>
</feature>
<evidence type="ECO:0000256" key="2">
    <source>
        <dbReference type="ARBA" id="ARBA00022737"/>
    </source>
</evidence>
<feature type="region of interest" description="Disordered" evidence="5">
    <location>
        <begin position="430"/>
        <end position="637"/>
    </location>
</feature>
<dbReference type="Pfam" id="PF00531">
    <property type="entry name" value="Death"/>
    <property type="match status" value="1"/>
</dbReference>
<evidence type="ECO:0000256" key="5">
    <source>
        <dbReference type="SAM" id="MobiDB-lite"/>
    </source>
</evidence>
<proteinExistence type="predicted"/>
<evidence type="ECO:0000256" key="1">
    <source>
        <dbReference type="ARBA" id="ARBA00004370"/>
    </source>
</evidence>
<keyword evidence="2" id="KW-0677">Repeat</keyword>
<feature type="compositionally biased region" description="Basic and acidic residues" evidence="5">
    <location>
        <begin position="894"/>
        <end position="915"/>
    </location>
</feature>
<dbReference type="Gene3D" id="1.10.533.10">
    <property type="entry name" value="Death Domain, Fas"/>
    <property type="match status" value="1"/>
</dbReference>
<feature type="region of interest" description="Disordered" evidence="5">
    <location>
        <begin position="3298"/>
        <end position="3317"/>
    </location>
</feature>
<protein>
    <recommendedName>
        <fullName evidence="7">Death domain-containing protein</fullName>
    </recommendedName>
</protein>
<dbReference type="GO" id="GO:0007165">
    <property type="term" value="P:signal transduction"/>
    <property type="evidence" value="ECO:0007669"/>
    <property type="project" value="InterPro"/>
</dbReference>
<reference evidence="8 9" key="1">
    <citation type="journal article" date="2023" name="Arcadia Sci">
        <title>De novo assembly of a long-read Amblyomma americanum tick genome.</title>
        <authorList>
            <person name="Chou S."/>
            <person name="Poskanzer K.E."/>
            <person name="Rollins M."/>
            <person name="Thuy-Boun P.S."/>
        </authorList>
    </citation>
    <scope>NUCLEOTIDE SEQUENCE [LARGE SCALE GENOMIC DNA]</scope>
    <source>
        <strain evidence="8">F_SG_1</strain>
        <tissue evidence="8">Salivary glands</tissue>
    </source>
</reference>
<keyword evidence="6" id="KW-0812">Transmembrane</keyword>
<sequence>MINQYAGDAPTLRLLCSITGGTNKAQWEDVTGSTPLTFVNDCVSFTTTVSARFWLMDCRQVSEATKFATELYAEAMHVPFMAKFVVFAKRQDPMEAQLRVFCMTDDKEDKTLESQEHFTEVAKSRDVEVLEKKSQYLEFGGNLVPVTKSGEQLQLQFQAFRENRLPFAVRVKDPHQEPLGRLAFMRQPRAARATEPPQAPLCNLNIALPEYEASQNLSELVTLEKKYGFVEETGLAKPELIHRADLRLSDIARELGSDWPALAAQLDVPEQDVASIRTECPSDLAQQALLMLRLWMKRAGGRATGNNLEKGLRMINREDIVNKCMFNVELVTDDVEKAVAKVHLDQSGFDTFREELGTPKDTSLKRDASLDVSYDEQDLMKAESAEETSSETGSVHEKHTGSEAKGTSKAIPGVRKGSPISAAIGRIVRGSSKEKAAPRMAVEETFEEEPVLKIDSAEVTQQAAPEAGPTAPPRDSKKKSKKEKSPSPLGPDYSLPRMRDYHTPERDFTSTTDTLIVSSIKEDVDASKELATDGKVKKEKKKEKKEKSPSPPGPDYTLPRLRDTYTPPSDVTAAGYAASTLPGQGITLEQGIVKEPLERKSKERSLSPGVVKTGENGSLGADPSVERQVKQLSQGPEDTIYEKVERVVKETPGKIVEMVHIKRQRSSKSPEGRGSPKDKNKGLPSSEVVAPDISGESRSVPSETIGAEKKQKKHKETSPTKQGKKEAKEVSEAVDKDAELSASDGKLPDSGFLSKMAKLPKKMFPRSGKASASDEEPSSLSESSPVAKKKAGKLPKSATLPKAKPSKTPLYEIKSVDVEVDTSKLTSKGVKGVPAKDGEGLETSRDKEPDSRFFSKMARIPKKMFPRSSKTSSSEDEPSSASENLPSSKQRAKKEKEISSKKKEKVVKVKPDSKKLSTSFEVEVDRDTLPGAGVDINAKKPGLQESLESESRKKTDSMQISFPQSVKAVGSKGEPMEYSLDIEGMKSLQKEPQLAVVGEFPGKPSPDIELSLTSKETAPEFSDKARGHIEIGTPEHGKSSKGGFMTKMAKLPRKMFPHGFKGDVSVEEPSVEAESVHVSVPEAQVKLGTKDLKKKGPDMPAMELTASLPVGAEGSVEMSAPDLPVSADGGLISKVTQFPKMFSHDSQDGVTIERPPVVGEGIDVESSLPDVQLKVKGKAFEKPETKFDVTLPERKVTPVLPDGAEGHIEVNLDEMGKSYDDGFMSKMAKLPKKMFSHGLEDEIAVQEPSITQHDIHVDIPKLKDELEIRATLPEKPQVDFDVAIPGKQVSLDLPEGVESKIEVSAPDVGKPTDGGFMSKVVQLPKKMFPHGSKGTVPLEEAPEAVGDIHAKVPEAHLKVGLKGLEKPDFEGDIAVPGKKGAVSLPEGTEGKIEVSTPETGKPSDKGFMSKMAKLPKKMFPHGSKGSVSVEEVPEVDRSVKVKVPQGKIPEAHLKVDIKDPEKHKDVDIALSEEKVDIDLPEGIDKNIEVTMPEVSKPSEGGFISKMAKFPKKMFPHGAKGSVSVEEAPGIDVDVKMPETRISMDVKGLEKPKGEVDISLPKEKVDIDVPKGFDGKLEMSAPEVGKPSEGGFMSKMAKFPKKMFPHGAKGSVSVEEAPGIDVDVKVPEAHISMDVKGLEKPRGEVDISLPKEKVDIDVPKGFDGKLEMSAPEVGKPSEGGFMSKMAKFPKKMFPHGAKGSLSVEETPGIDVDVKMPEADLSMDVKGLEKPKAELDIAMPKGKIDIDMPEGVDGKLEASAPDIGKPSDGGFISKMTKFPKKMFPHGAKGTVSVEAPELGDVQVNMPEAHLGVDIKGPEKPKGELDVTLPKGKVDIDLPEGIEGKVEISAPEIGKPDGGFMSKMAKLPKKMFPHGAKGGVSVEGSPELGDVEVKMPEAHLGVDIKGPEKPKGELDVTLPKGKVDIDLPEGIEGKVEISAPEIGKPDGGFMSKMAKLPKKMFSHGAKGGVSVEGSPELGDVQVKMPEAHLGVDIKGPEKPKGELDVTLPKGKVDIDLPEGIEGKVEISSPEIGKPDGGFMSKMAKLPKKMFPHGAKGGVSVEGAPELGDVEVKMPEAHLGVDIKGPEKPKGELDVTLPKGKVDIDLPEGIEGKVEISAPEIGKPDGGFMSKMAKLPKKMFPHGAKGGVSVEGAPELGDVEVKMPEAHLGVDIKGPEKPKGELDVTLPKGKVDIDLPEGFEGKVEISAPEIGKPDGGFMSKMAKLPKKMFPHGTKGGVSVEGAPELGDVEVKMPEAHLGVDIKGPEKPKGELDVTLPKGKVDIDLPEGIEGKVEISSPEIGKPDGGFMSKMAKLPKKMFPHGAKGGVSVEGAPELGDVEVKMPEAHLGVDIKGPEKPKGELDVTLPKGKVDIDLPEGIEGKVEISAPEIGKPDGGFMSKMAKLPKKMFPHGAKGGVSVEGSPELGDVEVKMPEAHLGVDIKGPEKPKGELDVTLPKGKVDIDLPEGIEGKLEISAPEIGKPDGGFMSKMAKFPKKMFPHGAKGGVSVEGAPELGDVQVKMPEAHLGVDIKGPEKPKGELDVTLPKGKVDIDLPEGIEGKVEISAPEIGKPDGGFMSKMAKFPKKMFPHGAKGGVSVEGAPELGDVQVKMPEAHLGVDIEGPEKPKGELDVTLPKGKVDIDLPEGIEGKVEISAPEIGKPDGGFMSKMAKFPKKMFPHGTKGGVSVEGAPELGDVEVKMPEAHLGVDIKGPEKPKGELDVTLPKGKVDIDLPEGIEGKVEISAPEIGKPDGGFMSKMAKLPQKMFPHGTKGGVSVEGAPELGDIQLKMPEAHLGVDIKGPEKPKGELDAMLPKGKVDIDLPEGIEGKVEISAPEIGKPDGGFMSKMAKLPKKMFSHGAKGSISVEGSPEFGDVEVKMPEAHLGGDIKGPEKPKGELDVALPKGKVDIDIPEGIEGKVEISAPEIGKPSDGGFVSKMAKLPKKMFPHGTKGSVSIEGAPEVGDVQVKVPEAQLKMDIKGTGKPEFEGEITWTGKKVAVELPEGIEGTVEMSTPEMGRPSDGGFMSKVAKLPKKVFSHGSKGGVPFDEETGVAGDIEVKMSEAALKVDVKYPEKPESDFSALEKKIDIDVPEGFKGKVEISTPELGKPSDGGFLSKMSKLPKKVLPHGSKGEISAGEVSEVSGEVPVELPEARLKVGVKGPERPDSDVDISVSDKKVTLDVTKGFEGKVEVSTPDLGKPSDKGFISKVTKFPKKMFPHGSKGGVSVGEVSEVTGDVHVELPDAHLKVGVKGPERPDSDVDVSMAVKKITVDVPEGFEGKLEVSTPELARSPDGSLVSKAAKLPKKLVPSGENSLSSVEEPSLSAHVDVPGSDTTFKVDAKLPAMPVTDVDISLSAKESSADIPVGVAGKVEIGTPDAGKPSDKGFMSKMAKIPKKMFHHGPKSSGSTDEHSTVAETVDDKALGFEVQLQKDVKIPTKPEADVSVSFHEKEVTVQLPEGREGTVELSTPGLVGEHVPDKSSQGADVLLPGKELPTVEGQEIIEKPGGVIEVIEVTAHELSKPLSSGLLSKVSKIPKKIFPRGSKSKSSDEDSPSPGKRELKETPGGIVEVVEVTKHDVAIHPESTHVKQVGTEVLLEPATSETKPSGAEGLPPTHITREIKEVPGGIVEVVRVTKHIVGKLPEDKGIGEPSVRTTDASLPWEAELAKDPSAVIKREVKETPEGHVEVVQVIRREASDVPFGSDFPGDLESDGTVSRRIETTVVDGKPTVIRRLVTTTSDGIRQVTEHIEQGAEDAGSAASSLFAKMGEFAKGLSSDDPSAVTTREVKQLPGGAVEVVSVTKRSSSSPETEITSQEQLQSSTSGSMHFAESAVGKPMEAKTTIIRREISGPETIVRTTTSVVTSATAPGSSKPELSADVLDKMFGAMEKPRVDDRLRDVLTAEGGYVAKREVTPEEAELLAQLFPEQSTGVAVYPPAGLVPEAAIIPEYRCMTTAEGAHHDPESKEKVLLKLGRALSQDDLDAPSPTQGEAAMTVAGLGEAVDTSDQVEEPAVEKLELARRESKRYSQEFEQDEPLPKAMGFKTKPSEETVVSSTQVKGVHDNGTVKHTVTTVTKTTIIQEVEEPAGAPRPGESETWASDLDTSQVSVSSLPEDERTEPTLSSSATTATADAEALSGPLARTQVEEKVCCATEFFLFIFCVVLTPPFLFVDGFTASKKQKKRGKKRSKN</sequence>
<dbReference type="PANTHER" id="PTHR24123:SF141">
    <property type="entry name" value="ANKYRIN 2, ISOFORM U"/>
    <property type="match status" value="1"/>
</dbReference>
<evidence type="ECO:0000256" key="6">
    <source>
        <dbReference type="SAM" id="Phobius"/>
    </source>
</evidence>
<dbReference type="SMART" id="SM00005">
    <property type="entry name" value="DEATH"/>
    <property type="match status" value="1"/>
</dbReference>
<dbReference type="Proteomes" id="UP001321473">
    <property type="component" value="Unassembled WGS sequence"/>
</dbReference>
<comment type="caution">
    <text evidence="8">The sequence shown here is derived from an EMBL/GenBank/DDBJ whole genome shotgun (WGS) entry which is preliminary data.</text>
</comment>
<feature type="region of interest" description="Disordered" evidence="5">
    <location>
        <begin position="3791"/>
        <end position="3814"/>
    </location>
</feature>
<feature type="domain" description="Death" evidence="7">
    <location>
        <begin position="244"/>
        <end position="322"/>
    </location>
</feature>
<evidence type="ECO:0000256" key="4">
    <source>
        <dbReference type="ARBA" id="ARBA00023136"/>
    </source>
</evidence>
<keyword evidence="9" id="KW-1185">Reference proteome</keyword>
<feature type="region of interest" description="Disordered" evidence="5">
    <location>
        <begin position="3529"/>
        <end position="3557"/>
    </location>
</feature>
<organism evidence="8 9">
    <name type="scientific">Amblyomma americanum</name>
    <name type="common">Lone star tick</name>
    <dbReference type="NCBI Taxonomy" id="6943"/>
    <lineage>
        <taxon>Eukaryota</taxon>
        <taxon>Metazoa</taxon>
        <taxon>Ecdysozoa</taxon>
        <taxon>Arthropoda</taxon>
        <taxon>Chelicerata</taxon>
        <taxon>Arachnida</taxon>
        <taxon>Acari</taxon>
        <taxon>Parasitiformes</taxon>
        <taxon>Ixodida</taxon>
        <taxon>Ixodoidea</taxon>
        <taxon>Ixodidae</taxon>
        <taxon>Amblyomminae</taxon>
        <taxon>Amblyomma</taxon>
    </lineage>
</organism>
<dbReference type="CDD" id="cd08317">
    <property type="entry name" value="Death_ank"/>
    <property type="match status" value="1"/>
</dbReference>
<dbReference type="Gene3D" id="2.60.40.2660">
    <property type="match status" value="1"/>
</dbReference>
<feature type="compositionally biased region" description="Low complexity" evidence="5">
    <location>
        <begin position="4109"/>
        <end position="4119"/>
    </location>
</feature>
<dbReference type="Pfam" id="PF17809">
    <property type="entry name" value="UPA_2"/>
    <property type="match status" value="1"/>
</dbReference>
<feature type="compositionally biased region" description="Basic and acidic residues" evidence="5">
    <location>
        <begin position="595"/>
        <end position="605"/>
    </location>
</feature>
<dbReference type="InterPro" id="IPR011029">
    <property type="entry name" value="DEATH-like_dom_sf"/>
</dbReference>
<feature type="region of interest" description="Disordered" evidence="5">
    <location>
        <begin position="378"/>
        <end position="417"/>
    </location>
</feature>
<dbReference type="PROSITE" id="PS50017">
    <property type="entry name" value="DEATH_DOMAIN"/>
    <property type="match status" value="1"/>
</dbReference>
<accession>A0AAQ4EMM8</accession>
<evidence type="ECO:0000256" key="3">
    <source>
        <dbReference type="ARBA" id="ARBA00023043"/>
    </source>
</evidence>
<dbReference type="Gene3D" id="2.60.220.30">
    <property type="match status" value="1"/>
</dbReference>
<feature type="compositionally biased region" description="Basic and acidic residues" evidence="5">
    <location>
        <begin position="497"/>
        <end position="508"/>
    </location>
</feature>
<feature type="compositionally biased region" description="Basic and acidic residues" evidence="5">
    <location>
        <begin position="520"/>
        <end position="536"/>
    </location>
</feature>
<keyword evidence="6" id="KW-1133">Transmembrane helix</keyword>
<name>A0AAQ4EMM8_AMBAM</name>
<dbReference type="FunFam" id="2.60.40.2660:FF:000001">
    <property type="entry name" value="Ankyrin-3 isoform 2"/>
    <property type="match status" value="1"/>
</dbReference>
<dbReference type="InterPro" id="IPR040745">
    <property type="entry name" value="Ankyrin_UPA"/>
</dbReference>
<dbReference type="SUPFAM" id="SSF47986">
    <property type="entry name" value="DEATH domain"/>
    <property type="match status" value="1"/>
</dbReference>
<dbReference type="GO" id="GO:0016020">
    <property type="term" value="C:membrane"/>
    <property type="evidence" value="ECO:0007669"/>
    <property type="project" value="UniProtKB-SubCell"/>
</dbReference>
<dbReference type="InterPro" id="IPR000488">
    <property type="entry name" value="Death_dom"/>
</dbReference>
<feature type="compositionally biased region" description="Basic and acidic residues" evidence="5">
    <location>
        <begin position="723"/>
        <end position="739"/>
    </location>
</feature>
<feature type="region of interest" description="Disordered" evidence="5">
    <location>
        <begin position="4014"/>
        <end position="4038"/>
    </location>
</feature>
<feature type="compositionally biased region" description="Basic and acidic residues" evidence="5">
    <location>
        <begin position="834"/>
        <end position="853"/>
    </location>
</feature>
<comment type="subcellular location">
    <subcellularLocation>
        <location evidence="1">Membrane</location>
    </subcellularLocation>
</comment>
<dbReference type="EMBL" id="JARKHS020013426">
    <property type="protein sequence ID" value="KAK8776015.1"/>
    <property type="molecule type" value="Genomic_DNA"/>
</dbReference>
<feature type="compositionally biased region" description="Basic and acidic residues" evidence="5">
    <location>
        <begin position="668"/>
        <end position="681"/>
    </location>
</feature>
<feature type="region of interest" description="Disordered" evidence="5">
    <location>
        <begin position="652"/>
        <end position="972"/>
    </location>
</feature>
<gene>
    <name evidence="8" type="ORF">V5799_030638</name>
</gene>
<keyword evidence="3" id="KW-0040">ANK repeat</keyword>
<feature type="transmembrane region" description="Helical" evidence="6">
    <location>
        <begin position="4144"/>
        <end position="4166"/>
    </location>
</feature>
<evidence type="ECO:0000313" key="8">
    <source>
        <dbReference type="EMBL" id="KAK8776015.1"/>
    </source>
</evidence>
<keyword evidence="4 6" id="KW-0472">Membrane</keyword>
<evidence type="ECO:0000259" key="7">
    <source>
        <dbReference type="PROSITE" id="PS50017"/>
    </source>
</evidence>
<evidence type="ECO:0000313" key="9">
    <source>
        <dbReference type="Proteomes" id="UP001321473"/>
    </source>
</evidence>
<dbReference type="PANTHER" id="PTHR24123">
    <property type="entry name" value="ANKYRIN REPEAT-CONTAINING"/>
    <property type="match status" value="1"/>
</dbReference>
<dbReference type="InterPro" id="IPR051165">
    <property type="entry name" value="Multifunctional_ANK_Repeat"/>
</dbReference>